<dbReference type="InterPro" id="IPR013395">
    <property type="entry name" value="CRISPR-assoc_Cas3_yers"/>
</dbReference>
<evidence type="ECO:0000256" key="8">
    <source>
        <dbReference type="ARBA" id="ARBA00023118"/>
    </source>
</evidence>
<dbReference type="Pfam" id="PF21802">
    <property type="entry name" value="Cas3-like_C"/>
    <property type="match status" value="1"/>
</dbReference>
<keyword evidence="6" id="KW-0347">Helicase</keyword>
<dbReference type="SUPFAM" id="SSF52540">
    <property type="entry name" value="P-loop containing nucleoside triphosphate hydrolases"/>
    <property type="match status" value="1"/>
</dbReference>
<dbReference type="OrthoDB" id="9810236at2"/>
<dbReference type="Pfam" id="PF22590">
    <property type="entry name" value="Cas3-like_C_2"/>
    <property type="match status" value="1"/>
</dbReference>
<dbReference type="InterPro" id="IPR006483">
    <property type="entry name" value="CRISPR-assoc_Cas3_HD"/>
</dbReference>
<reference evidence="11" key="1">
    <citation type="submission" date="2016-02" db="EMBL/GenBank/DDBJ databases">
        <authorList>
            <person name="Sanders J.G."/>
            <person name="Lin J.Y."/>
            <person name="Wertz J.T."/>
            <person name="Russell J.A."/>
            <person name="Moreau C.S."/>
            <person name="Powell S."/>
        </authorList>
    </citation>
    <scope>NUCLEOTIDE SEQUENCE [LARGE SCALE GENOMIC DNA]</scope>
    <source>
        <strain evidence="11">CAG34</strain>
    </source>
</reference>
<dbReference type="GO" id="GO:0016787">
    <property type="term" value="F:hydrolase activity"/>
    <property type="evidence" value="ECO:0007669"/>
    <property type="project" value="UniProtKB-KW"/>
</dbReference>
<dbReference type="Proteomes" id="UP000070058">
    <property type="component" value="Unassembled WGS sequence"/>
</dbReference>
<gene>
    <name evidence="10" type="ORF">AXK11_05435</name>
</gene>
<dbReference type="InterPro" id="IPR054712">
    <property type="entry name" value="Cas3-like_dom"/>
</dbReference>
<comment type="similarity">
    <text evidence="1">In the N-terminal section; belongs to the CRISPR-associated nuclease Cas3-HD family.</text>
</comment>
<comment type="caution">
    <text evidence="10">The sequence shown here is derived from an EMBL/GenBank/DDBJ whole genome shotgun (WGS) entry which is preliminary data.</text>
</comment>
<keyword evidence="3" id="KW-0479">Metal-binding</keyword>
<keyword evidence="4" id="KW-0547">Nucleotide-binding</keyword>
<keyword evidence="5" id="KW-0378">Hydrolase</keyword>
<evidence type="ECO:0000313" key="10">
    <source>
        <dbReference type="EMBL" id="KXU35788.1"/>
    </source>
</evidence>
<dbReference type="Gene3D" id="1.10.3210.30">
    <property type="match status" value="1"/>
</dbReference>
<dbReference type="InterPro" id="IPR027417">
    <property type="entry name" value="P-loop_NTPase"/>
</dbReference>
<dbReference type="GO" id="GO:0005524">
    <property type="term" value="F:ATP binding"/>
    <property type="evidence" value="ECO:0007669"/>
    <property type="project" value="UniProtKB-KW"/>
</dbReference>
<dbReference type="InterPro" id="IPR048823">
    <property type="entry name" value="Cas3_I-F_Cas2"/>
</dbReference>
<dbReference type="EMBL" id="LSZQ01000042">
    <property type="protein sequence ID" value="KXU35788.1"/>
    <property type="molecule type" value="Genomic_DNA"/>
</dbReference>
<dbReference type="GO" id="GO:0004386">
    <property type="term" value="F:helicase activity"/>
    <property type="evidence" value="ECO:0007669"/>
    <property type="project" value="UniProtKB-KW"/>
</dbReference>
<dbReference type="GO" id="GO:0046872">
    <property type="term" value="F:metal ion binding"/>
    <property type="evidence" value="ECO:0007669"/>
    <property type="project" value="UniProtKB-KW"/>
</dbReference>
<dbReference type="GO" id="GO:0051607">
    <property type="term" value="P:defense response to virus"/>
    <property type="evidence" value="ECO:0007669"/>
    <property type="project" value="UniProtKB-KW"/>
</dbReference>
<keyword evidence="8" id="KW-0051">Antiviral defense</keyword>
<dbReference type="AlphaFoldDB" id="A0A139SMH7"/>
<dbReference type="STRING" id="1548207.AXK11_05435"/>
<evidence type="ECO:0000256" key="2">
    <source>
        <dbReference type="ARBA" id="ARBA00009046"/>
    </source>
</evidence>
<evidence type="ECO:0000256" key="6">
    <source>
        <dbReference type="ARBA" id="ARBA00022806"/>
    </source>
</evidence>
<evidence type="ECO:0000313" key="11">
    <source>
        <dbReference type="Proteomes" id="UP000070058"/>
    </source>
</evidence>
<dbReference type="PROSITE" id="PS51643">
    <property type="entry name" value="HD_CAS3"/>
    <property type="match status" value="1"/>
</dbReference>
<dbReference type="InterPro" id="IPR038257">
    <property type="entry name" value="CRISPR-assoc_Cas3_HD_sf"/>
</dbReference>
<evidence type="ECO:0000256" key="4">
    <source>
        <dbReference type="ARBA" id="ARBA00022741"/>
    </source>
</evidence>
<feature type="domain" description="HD Cas3-type" evidence="9">
    <location>
        <begin position="102"/>
        <end position="337"/>
    </location>
</feature>
<keyword evidence="7" id="KW-0067">ATP-binding</keyword>
<proteinExistence type="inferred from homology"/>
<evidence type="ECO:0000256" key="5">
    <source>
        <dbReference type="ARBA" id="ARBA00022801"/>
    </source>
</evidence>
<dbReference type="InterPro" id="IPR048824">
    <property type="entry name" value="Cas3-like_C"/>
</dbReference>
<sequence length="1129" mass="128179">MNILLISQCDKRALTETRRILDQFAERRGDRTWQTPITQAGLDMLRKLLRKTARKNTAVACHWVRGLDHSELLWIVGDTRRFNSEGAVPTNTTENNILRKEDENTWHNLHIINALTSLAALLHDMGKANQEFQRRLEVWPTSRTLYRHEWISVRLFQVFVGQDNDEGWLNRLINSEDKYSLDDWCSTGKLLRDGKDAKANENKPLKTLPPLARAIAWLILTHHRLPTYPFAEGKKSIYHGMPNKKIDGDNFEDACSRIDSLWNEPEPLKEGARSNSALPYWTFKHDLPVTELKWRKRAARHARHLLPAIQAQPDRDWLRDPFIAHVSRLCLMLADHYYSSQGKDSEAMANRAPFRTLYANTDKGKPNQTLDEHLLGVTTHAGIIVQSLPGLTRHLSYLQNHKGLKKRSTDPAFRWQDRATDLAASVRQQAAERGAFIVNMASTGCGKTLGNARIMNALADPARGMRCAFAIGLRTLTLQTGQSFQRNLGLDDEALAILVGGSSSRELFDFYEEQAEKTGSASREDLLPEGNHVQFEGNDKHPLLQRLSHNPAVRKLLAAPLLVCTVDHLMPATESLRGGSQIVPMLRLFSGDLVLDEPDDFDINDLPALTRLVHWAGLLGSRILLSSATLPPSLLEGLFLAYKEGRQWFARNCSPHPDEATDICCLWTDEFSQKQASCGDAESFHVAHAAFVQKRVERLRQQAPKRRAKLLPLKFTTQNKQKRRAELATLLRDTALSLHDKHHSLDPISGKRVSFGLIRMANIDPLFDIALALFKHGGPSGTQIHLCVYHSQFPLFLRSKIEQQLDKALDRRDENAVFHLPDIRQKIDSSPSDNHIFIVLGSPVTEVGRDHDYDWAILDPSSMRSLIQLVGRILRHRMRNIEHPNLMILEYSLRHFEHPNKPAYCRPGFESAEFRLKEHNMYTLLGDLIDTQGQAIIDACPRIQPAETLNPGERLIDLEHERLQQQMLPQPTPPPKRRGISAKPPPLNSSSYWHCPMGSLTGLLQQRYPFREQTHQEAHYVFLPDEDEEGADLHQLPKGEKRCEMPYVKVEESLLARIPDSELKGPNIGIWGVSELLPAMQEQAAAMSLPLRDFALKFATVSLRKEKKHSDGTPQPWRFHPALGFAPLD</sequence>
<keyword evidence="11" id="KW-1185">Reference proteome</keyword>
<protein>
    <submittedName>
        <fullName evidence="10">Type I-F CRISPR-associated helicase Cas3</fullName>
    </submittedName>
</protein>
<dbReference type="Pfam" id="PF21384">
    <property type="entry name" value="Cas3_I-F_Cas2"/>
    <property type="match status" value="1"/>
</dbReference>
<evidence type="ECO:0000259" key="9">
    <source>
        <dbReference type="PROSITE" id="PS51643"/>
    </source>
</evidence>
<organism evidence="10 11">
    <name type="scientific">Cephaloticoccus primus</name>
    <dbReference type="NCBI Taxonomy" id="1548207"/>
    <lineage>
        <taxon>Bacteria</taxon>
        <taxon>Pseudomonadati</taxon>
        <taxon>Verrucomicrobiota</taxon>
        <taxon>Opitutia</taxon>
        <taxon>Opitutales</taxon>
        <taxon>Opitutaceae</taxon>
        <taxon>Cephaloticoccus</taxon>
    </lineage>
</organism>
<comment type="similarity">
    <text evidence="2">In the central section; belongs to the CRISPR-associated helicase Cas3 family.</text>
</comment>
<dbReference type="RefSeq" id="WP_068630037.1">
    <property type="nucleotide sequence ID" value="NZ_LSZQ01000042.1"/>
</dbReference>
<accession>A0A139SMH7</accession>
<dbReference type="NCBIfam" id="TIGR02562">
    <property type="entry name" value="cas3_yersinia"/>
    <property type="match status" value="1"/>
</dbReference>
<evidence type="ECO:0000256" key="1">
    <source>
        <dbReference type="ARBA" id="ARBA00006847"/>
    </source>
</evidence>
<evidence type="ECO:0000256" key="7">
    <source>
        <dbReference type="ARBA" id="ARBA00022840"/>
    </source>
</evidence>
<name>A0A139SMH7_9BACT</name>
<evidence type="ECO:0000256" key="3">
    <source>
        <dbReference type="ARBA" id="ARBA00022723"/>
    </source>
</evidence>